<reference evidence="2" key="1">
    <citation type="submission" date="2023-03" db="EMBL/GenBank/DDBJ databases">
        <title>Massive genome expansion in bonnet fungi (Mycena s.s.) driven by repeated elements and novel gene families across ecological guilds.</title>
        <authorList>
            <consortium name="Lawrence Berkeley National Laboratory"/>
            <person name="Harder C.B."/>
            <person name="Miyauchi S."/>
            <person name="Viragh M."/>
            <person name="Kuo A."/>
            <person name="Thoen E."/>
            <person name="Andreopoulos B."/>
            <person name="Lu D."/>
            <person name="Skrede I."/>
            <person name="Drula E."/>
            <person name="Henrissat B."/>
            <person name="Morin E."/>
            <person name="Kohler A."/>
            <person name="Barry K."/>
            <person name="LaButti K."/>
            <person name="Morin E."/>
            <person name="Salamov A."/>
            <person name="Lipzen A."/>
            <person name="Mereny Z."/>
            <person name="Hegedus B."/>
            <person name="Baldrian P."/>
            <person name="Stursova M."/>
            <person name="Weitz H."/>
            <person name="Taylor A."/>
            <person name="Grigoriev I.V."/>
            <person name="Nagy L.G."/>
            <person name="Martin F."/>
            <person name="Kauserud H."/>
        </authorList>
    </citation>
    <scope>NUCLEOTIDE SEQUENCE</scope>
    <source>
        <strain evidence="2">CBHHK182m</strain>
    </source>
</reference>
<protein>
    <submittedName>
        <fullName evidence="2">Uncharacterized protein</fullName>
    </submittedName>
</protein>
<dbReference type="Proteomes" id="UP001215598">
    <property type="component" value="Unassembled WGS sequence"/>
</dbReference>
<accession>A0AAD7JFJ3</accession>
<evidence type="ECO:0000313" key="3">
    <source>
        <dbReference type="Proteomes" id="UP001215598"/>
    </source>
</evidence>
<dbReference type="EMBL" id="JARKIB010000029">
    <property type="protein sequence ID" value="KAJ7763746.1"/>
    <property type="molecule type" value="Genomic_DNA"/>
</dbReference>
<dbReference type="AlphaFoldDB" id="A0AAD7JFJ3"/>
<evidence type="ECO:0000256" key="1">
    <source>
        <dbReference type="SAM" id="MobiDB-lite"/>
    </source>
</evidence>
<proteinExistence type="predicted"/>
<organism evidence="2 3">
    <name type="scientific">Mycena metata</name>
    <dbReference type="NCBI Taxonomy" id="1033252"/>
    <lineage>
        <taxon>Eukaryota</taxon>
        <taxon>Fungi</taxon>
        <taxon>Dikarya</taxon>
        <taxon>Basidiomycota</taxon>
        <taxon>Agaricomycotina</taxon>
        <taxon>Agaricomycetes</taxon>
        <taxon>Agaricomycetidae</taxon>
        <taxon>Agaricales</taxon>
        <taxon>Marasmiineae</taxon>
        <taxon>Mycenaceae</taxon>
        <taxon>Mycena</taxon>
    </lineage>
</organism>
<comment type="caution">
    <text evidence="2">The sequence shown here is derived from an EMBL/GenBank/DDBJ whole genome shotgun (WGS) entry which is preliminary data.</text>
</comment>
<sequence length="343" mass="37366">MGKHQPTATNDWSAKQLLALQRPFPEGVDDFFRADTDATDDFMAAFQRAVIFTVQLGDTRVAFLWQQALKIGFRAGSARATESVRAREASEDYALGREAGLKEGRTAGLRDGKQDGRKAGKLQGLRDGEAIGFEKGNAEGLSEGKRVGFVAGREFGEKLSKSSVPDRVLVDVGTDSPVFDVATSPPILDNTVVAVAPPDTTSDEPSSPEVMPLLGWGDEFIPSITPAPSFRWADESHASLPLPAASPPPSRDFSALRSDTVPAPFSTLQHRAHRKHKLTQPPRSSTRHSTYVRRHPASPWSIFRSADSQSSRGALDWEHDPRLSELSRVLRSMGWARERGGGV</sequence>
<gene>
    <name evidence="2" type="ORF">B0H16DRAFT_1527123</name>
</gene>
<keyword evidence="3" id="KW-1185">Reference proteome</keyword>
<name>A0AAD7JFJ3_9AGAR</name>
<feature type="region of interest" description="Disordered" evidence="1">
    <location>
        <begin position="269"/>
        <end position="293"/>
    </location>
</feature>
<evidence type="ECO:0000313" key="2">
    <source>
        <dbReference type="EMBL" id="KAJ7763746.1"/>
    </source>
</evidence>